<evidence type="ECO:0000313" key="3">
    <source>
        <dbReference type="Proteomes" id="UP001224418"/>
    </source>
</evidence>
<dbReference type="SUPFAM" id="SSF56300">
    <property type="entry name" value="Metallo-dependent phosphatases"/>
    <property type="match status" value="1"/>
</dbReference>
<dbReference type="Gene3D" id="3.60.21.10">
    <property type="match status" value="1"/>
</dbReference>
<reference evidence="2 3" key="1">
    <citation type="submission" date="2023-07" db="EMBL/GenBank/DDBJ databases">
        <title>Genomic Encyclopedia of Type Strains, Phase IV (KMG-IV): sequencing the most valuable type-strain genomes for metagenomic binning, comparative biology and taxonomic classification.</title>
        <authorList>
            <person name="Goeker M."/>
        </authorList>
    </citation>
    <scope>NUCLEOTIDE SEQUENCE [LARGE SCALE GENOMIC DNA]</scope>
    <source>
        <strain evidence="2 3">DSM 1400</strain>
    </source>
</reference>
<keyword evidence="3" id="KW-1185">Reference proteome</keyword>
<dbReference type="EMBL" id="JAUSWN010000003">
    <property type="protein sequence ID" value="MDQ0478817.1"/>
    <property type="molecule type" value="Genomic_DNA"/>
</dbReference>
<organism evidence="2 3">
    <name type="scientific">Hathewaya limosa</name>
    <name type="common">Clostridium limosum</name>
    <dbReference type="NCBI Taxonomy" id="1536"/>
    <lineage>
        <taxon>Bacteria</taxon>
        <taxon>Bacillati</taxon>
        <taxon>Bacillota</taxon>
        <taxon>Clostridia</taxon>
        <taxon>Eubacteriales</taxon>
        <taxon>Clostridiaceae</taxon>
        <taxon>Hathewaya</taxon>
    </lineage>
</organism>
<dbReference type="Pfam" id="PF09587">
    <property type="entry name" value="PGA_cap"/>
    <property type="match status" value="1"/>
</dbReference>
<proteinExistence type="predicted"/>
<name>A0ABU0JP12_HATLI</name>
<protein>
    <recommendedName>
        <fullName evidence="1">Capsule synthesis protein CapA domain-containing protein</fullName>
    </recommendedName>
</protein>
<evidence type="ECO:0000259" key="1">
    <source>
        <dbReference type="Pfam" id="PF09587"/>
    </source>
</evidence>
<dbReference type="RefSeq" id="WP_307355008.1">
    <property type="nucleotide sequence ID" value="NZ_BAAACJ010000025.1"/>
</dbReference>
<dbReference type="Proteomes" id="UP001224418">
    <property type="component" value="Unassembled WGS sequence"/>
</dbReference>
<dbReference type="InterPro" id="IPR019079">
    <property type="entry name" value="Capsule_synth_CapA"/>
</dbReference>
<accession>A0ABU0JP12</accession>
<gene>
    <name evidence="2" type="ORF">QOZ93_000545</name>
</gene>
<evidence type="ECO:0000313" key="2">
    <source>
        <dbReference type="EMBL" id="MDQ0478817.1"/>
    </source>
</evidence>
<dbReference type="InterPro" id="IPR029052">
    <property type="entry name" value="Metallo-depent_PP-like"/>
</dbReference>
<feature type="domain" description="Capsule synthesis protein CapA" evidence="1">
    <location>
        <begin position="144"/>
        <end position="267"/>
    </location>
</feature>
<sequence>MKKNNTKNKILLVTIASMVFLVGGYINYKQGHSDKKVLEAKKEELSLNYNELFSNPNKEEDNNLDILIGGKIEFSKELQDKLNKNQEGYKELFSCMNNLCKKSIPIFSLNSYFEKENVIHKEFCDSLKKQLNLQLINGDKKGIYEQGNKKLFESLDMLKNNDIKVLGLKDNLAEKNYVVIKKNNFKIGILNYNIEDKVKRDNVFSNYYNSFSLENYEGSLKNLAQNIENIKKQGVTYIIATLNFQETKKNHLKIKKDFSDLGVNLIIEKGTNSNAKNDVLKNTNTLCMENNSDFLSYKNLYSSKADNMNYFIKINLTNKDKATKVNNIKYIPIALYENNNKFKLIPLTKRQEYKDYKIEDIKDINALENKKENILNSIKRIYN</sequence>
<comment type="caution">
    <text evidence="2">The sequence shown here is derived from an EMBL/GenBank/DDBJ whole genome shotgun (WGS) entry which is preliminary data.</text>
</comment>